<dbReference type="InterPro" id="IPR002109">
    <property type="entry name" value="Glutaredoxin"/>
</dbReference>
<dbReference type="EMBL" id="CAICTM010000143">
    <property type="protein sequence ID" value="CAB9502718.1"/>
    <property type="molecule type" value="Genomic_DNA"/>
</dbReference>
<dbReference type="InterPro" id="IPR011899">
    <property type="entry name" value="Glutaredoxin_euk/vir"/>
</dbReference>
<keyword evidence="1" id="KW-0676">Redox-active center</keyword>
<keyword evidence="5" id="KW-1185">Reference proteome</keyword>
<evidence type="ECO:0000259" key="3">
    <source>
        <dbReference type="Pfam" id="PF00462"/>
    </source>
</evidence>
<dbReference type="NCBIfam" id="TIGR02180">
    <property type="entry name" value="GRX_euk"/>
    <property type="match status" value="1"/>
</dbReference>
<protein>
    <submittedName>
        <fullName evidence="4">Glutaredoxin-2, mitochondrial</fullName>
    </submittedName>
</protein>
<dbReference type="Pfam" id="PF00462">
    <property type="entry name" value="Glutaredoxin"/>
    <property type="match status" value="1"/>
</dbReference>
<gene>
    <name evidence="4" type="ORF">SEMRO_144_G066920.1</name>
</gene>
<feature type="compositionally biased region" description="Low complexity" evidence="2">
    <location>
        <begin position="24"/>
        <end position="36"/>
    </location>
</feature>
<dbReference type="AlphaFoldDB" id="A0A9N8H5J0"/>
<proteinExistence type="predicted"/>
<evidence type="ECO:0000313" key="4">
    <source>
        <dbReference type="EMBL" id="CAB9502718.1"/>
    </source>
</evidence>
<dbReference type="InterPro" id="IPR014025">
    <property type="entry name" value="Glutaredoxin_subgr"/>
</dbReference>
<accession>A0A9N8H5J0</accession>
<evidence type="ECO:0000256" key="1">
    <source>
        <dbReference type="ARBA" id="ARBA00023284"/>
    </source>
</evidence>
<comment type="caution">
    <text evidence="4">The sequence shown here is derived from an EMBL/GenBank/DDBJ whole genome shotgun (WGS) entry which is preliminary data.</text>
</comment>
<evidence type="ECO:0000313" key="5">
    <source>
        <dbReference type="Proteomes" id="UP001153069"/>
    </source>
</evidence>
<dbReference type="FunFam" id="3.40.30.10:FF:000026">
    <property type="entry name" value="Glutaredoxin 2"/>
    <property type="match status" value="1"/>
</dbReference>
<dbReference type="InterPro" id="IPR036249">
    <property type="entry name" value="Thioredoxin-like_sf"/>
</dbReference>
<dbReference type="CDD" id="cd03419">
    <property type="entry name" value="GRX_GRXh_1_2_like"/>
    <property type="match status" value="1"/>
</dbReference>
<dbReference type="PANTHER" id="PTHR45694">
    <property type="entry name" value="GLUTAREDOXIN 2"/>
    <property type="match status" value="1"/>
</dbReference>
<dbReference type="PRINTS" id="PR00160">
    <property type="entry name" value="GLUTAREDOXIN"/>
</dbReference>
<dbReference type="PROSITE" id="PS51354">
    <property type="entry name" value="GLUTAREDOXIN_2"/>
    <property type="match status" value="1"/>
</dbReference>
<feature type="region of interest" description="Disordered" evidence="2">
    <location>
        <begin position="16"/>
        <end position="37"/>
    </location>
</feature>
<name>A0A9N8H5J0_9STRA</name>
<reference evidence="4" key="1">
    <citation type="submission" date="2020-06" db="EMBL/GenBank/DDBJ databases">
        <authorList>
            <consortium name="Plant Systems Biology data submission"/>
        </authorList>
    </citation>
    <scope>NUCLEOTIDE SEQUENCE</scope>
    <source>
        <strain evidence="4">D6</strain>
    </source>
</reference>
<dbReference type="Gene3D" id="3.40.30.10">
    <property type="entry name" value="Glutaredoxin"/>
    <property type="match status" value="1"/>
</dbReference>
<dbReference type="GO" id="GO:0034599">
    <property type="term" value="P:cellular response to oxidative stress"/>
    <property type="evidence" value="ECO:0007669"/>
    <property type="project" value="TreeGrafter"/>
</dbReference>
<dbReference type="OrthoDB" id="44061at2759"/>
<dbReference type="Proteomes" id="UP001153069">
    <property type="component" value="Unassembled WGS sequence"/>
</dbReference>
<dbReference type="GO" id="GO:0005737">
    <property type="term" value="C:cytoplasm"/>
    <property type="evidence" value="ECO:0007669"/>
    <property type="project" value="TreeGrafter"/>
</dbReference>
<evidence type="ECO:0000256" key="2">
    <source>
        <dbReference type="SAM" id="MobiDB-lite"/>
    </source>
</evidence>
<feature type="domain" description="Glutaredoxin" evidence="3">
    <location>
        <begin position="52"/>
        <end position="115"/>
    </location>
</feature>
<sequence length="146" mass="16448">MNLRKLNFLKKMTTAKKNTKKNTKTTTTKMTTTTKASSPRDFIEAENNSQQVVIWSKSYCPYCKATKQLFNSMKGVEVVVHELDNMKDGAMIQQELLHLTGQRSVPNVFVQGRHVGGNDDTQAAHQNGRLQDLLLMEYTPAKLAAM</sequence>
<dbReference type="SUPFAM" id="SSF52833">
    <property type="entry name" value="Thioredoxin-like"/>
    <property type="match status" value="1"/>
</dbReference>
<dbReference type="GO" id="GO:0015038">
    <property type="term" value="F:glutathione disulfide oxidoreductase activity"/>
    <property type="evidence" value="ECO:0007669"/>
    <property type="project" value="TreeGrafter"/>
</dbReference>
<organism evidence="4 5">
    <name type="scientific">Seminavis robusta</name>
    <dbReference type="NCBI Taxonomy" id="568900"/>
    <lineage>
        <taxon>Eukaryota</taxon>
        <taxon>Sar</taxon>
        <taxon>Stramenopiles</taxon>
        <taxon>Ochrophyta</taxon>
        <taxon>Bacillariophyta</taxon>
        <taxon>Bacillariophyceae</taxon>
        <taxon>Bacillariophycidae</taxon>
        <taxon>Naviculales</taxon>
        <taxon>Naviculaceae</taxon>
        <taxon>Seminavis</taxon>
    </lineage>
</organism>
<dbReference type="PANTHER" id="PTHR45694:SF18">
    <property type="entry name" value="GLUTAREDOXIN-1-RELATED"/>
    <property type="match status" value="1"/>
</dbReference>